<keyword evidence="6 15" id="KW-0808">Transferase</keyword>
<dbReference type="GO" id="GO:0030915">
    <property type="term" value="C:Smc5-Smc6 complex"/>
    <property type="evidence" value="ECO:0007669"/>
    <property type="project" value="UniProtKB-UniRule"/>
</dbReference>
<reference evidence="17 18" key="1">
    <citation type="submission" date="2019-09" db="EMBL/GenBank/DDBJ databases">
        <authorList>
            <person name="Brejova B."/>
        </authorList>
    </citation>
    <scope>NUCLEOTIDE SEQUENCE [LARGE SCALE GENOMIC DNA]</scope>
</reference>
<dbReference type="AlphaFoldDB" id="A0A5E8B639"/>
<keyword evidence="11 15" id="KW-0862">Zinc</keyword>
<feature type="domain" description="Non-structural maintenance of chromosomes element 1 RING C4HC3-type" evidence="16">
    <location>
        <begin position="236"/>
        <end position="278"/>
    </location>
</feature>
<comment type="subunit">
    <text evidence="15">Component of the Smc5-Smc6 complex.</text>
</comment>
<dbReference type="InterPro" id="IPR011513">
    <property type="entry name" value="Nse1"/>
</dbReference>
<evidence type="ECO:0000256" key="2">
    <source>
        <dbReference type="ARBA" id="ARBA00004123"/>
    </source>
</evidence>
<evidence type="ECO:0000256" key="14">
    <source>
        <dbReference type="ARBA" id="ARBA00023242"/>
    </source>
</evidence>
<evidence type="ECO:0000256" key="11">
    <source>
        <dbReference type="ARBA" id="ARBA00022833"/>
    </source>
</evidence>
<keyword evidence="7 15" id="KW-0479">Metal-binding</keyword>
<dbReference type="Gene3D" id="3.30.40.10">
    <property type="entry name" value="Zinc/RING finger domain, C3HC4 (zinc finger)"/>
    <property type="match status" value="1"/>
</dbReference>
<dbReference type="InterPro" id="IPR014857">
    <property type="entry name" value="Nse1_RING_C4HC3-type"/>
</dbReference>
<evidence type="ECO:0000256" key="13">
    <source>
        <dbReference type="ARBA" id="ARBA00023204"/>
    </source>
</evidence>
<keyword evidence="13 15" id="KW-0234">DNA repair</keyword>
<evidence type="ECO:0000256" key="8">
    <source>
        <dbReference type="ARBA" id="ARBA00022763"/>
    </source>
</evidence>
<dbReference type="Pfam" id="PF07574">
    <property type="entry name" value="SMC_Nse1"/>
    <property type="match status" value="1"/>
</dbReference>
<sequence length="290" mass="32212">MSDVFEPQIYPAITQTILQIIISNRCMPLSQVASALAKTNHTYLQSIGYHDIATNPDAEPVRFAIDHDMCEKHLIQPVLETINKQLGDFSFATKITRDQESGQLCVSFVNMHSSAGTKLATTLTPAEIDHFKNILHKIFSSSSFQLNNFAVNLADIVQAYPKDANNKTTLTAAQGLAKIKNLVSLGWFVIVPLSKQLSQTQAEYTYTLSTRALAELDTYIRSTFDPEGADPTVRYCSGCSQIWTIGCSCPTPQCNSRYHKYCYEGLIEMAPSTECRECQTPISSFQPIGF</sequence>
<dbReference type="GeneID" id="43579981"/>
<evidence type="ECO:0000256" key="9">
    <source>
        <dbReference type="ARBA" id="ARBA00022771"/>
    </source>
</evidence>
<comment type="function">
    <text evidence="15">Acts in a DNA repair pathway for removal of UV-induced DNA damage that is distinct from classical nucleotide excision repair and in repair of ionizing radiation damage. Functions in homologous recombination repair of DNA double strand breaks and in recovery of stalled replication forks.</text>
</comment>
<evidence type="ECO:0000313" key="18">
    <source>
        <dbReference type="Proteomes" id="UP000398389"/>
    </source>
</evidence>
<gene>
    <name evidence="17" type="ORF">SAPINGB_P001158</name>
</gene>
<name>A0A5E8B639_9ASCO</name>
<protein>
    <recommendedName>
        <fullName evidence="5 15">Non-structural maintenance of chromosomes element 1 homolog</fullName>
        <ecNumber evidence="4 15">2.3.2.27</ecNumber>
    </recommendedName>
</protein>
<evidence type="ECO:0000256" key="5">
    <source>
        <dbReference type="ARBA" id="ARBA00019422"/>
    </source>
</evidence>
<comment type="catalytic activity">
    <reaction evidence="1 15">
        <text>S-ubiquitinyl-[E2 ubiquitin-conjugating enzyme]-L-cysteine + [acceptor protein]-L-lysine = [E2 ubiquitin-conjugating enzyme]-L-cysteine + N(6)-ubiquitinyl-[acceptor protein]-L-lysine.</text>
        <dbReference type="EC" id="2.3.2.27"/>
    </reaction>
</comment>
<evidence type="ECO:0000313" key="17">
    <source>
        <dbReference type="EMBL" id="VVT46326.1"/>
    </source>
</evidence>
<evidence type="ECO:0000256" key="12">
    <source>
        <dbReference type="ARBA" id="ARBA00023172"/>
    </source>
</evidence>
<keyword evidence="12 15" id="KW-0233">DNA recombination</keyword>
<keyword evidence="14 15" id="KW-0539">Nucleus</keyword>
<accession>A0A5E8B639</accession>
<evidence type="ECO:0000256" key="6">
    <source>
        <dbReference type="ARBA" id="ARBA00022679"/>
    </source>
</evidence>
<dbReference type="GO" id="GO:0008270">
    <property type="term" value="F:zinc ion binding"/>
    <property type="evidence" value="ECO:0007669"/>
    <property type="project" value="UniProtKB-KW"/>
</dbReference>
<dbReference type="EC" id="2.3.2.27" evidence="4 15"/>
<proteinExistence type="inferred from homology"/>
<evidence type="ECO:0000256" key="1">
    <source>
        <dbReference type="ARBA" id="ARBA00000900"/>
    </source>
</evidence>
<dbReference type="RefSeq" id="XP_031851772.1">
    <property type="nucleotide sequence ID" value="XM_031995881.1"/>
</dbReference>
<dbReference type="PANTHER" id="PTHR20973">
    <property type="entry name" value="NON-SMC ELEMENT 1-RELATED"/>
    <property type="match status" value="1"/>
</dbReference>
<dbReference type="Proteomes" id="UP000398389">
    <property type="component" value="Unassembled WGS sequence"/>
</dbReference>
<dbReference type="GO" id="GO:0061630">
    <property type="term" value="F:ubiquitin protein ligase activity"/>
    <property type="evidence" value="ECO:0007669"/>
    <property type="project" value="UniProtKB-EC"/>
</dbReference>
<evidence type="ECO:0000256" key="15">
    <source>
        <dbReference type="RuleBase" id="RU368018"/>
    </source>
</evidence>
<dbReference type="GO" id="GO:0000724">
    <property type="term" value="P:double-strand break repair via homologous recombination"/>
    <property type="evidence" value="ECO:0007669"/>
    <property type="project" value="TreeGrafter"/>
</dbReference>
<evidence type="ECO:0000256" key="4">
    <source>
        <dbReference type="ARBA" id="ARBA00012483"/>
    </source>
</evidence>
<keyword evidence="18" id="KW-1185">Reference proteome</keyword>
<organism evidence="17 18">
    <name type="scientific">Magnusiomyces paraingens</name>
    <dbReference type="NCBI Taxonomy" id="2606893"/>
    <lineage>
        <taxon>Eukaryota</taxon>
        <taxon>Fungi</taxon>
        <taxon>Dikarya</taxon>
        <taxon>Ascomycota</taxon>
        <taxon>Saccharomycotina</taxon>
        <taxon>Dipodascomycetes</taxon>
        <taxon>Dipodascales</taxon>
        <taxon>Dipodascaceae</taxon>
        <taxon>Magnusiomyces</taxon>
    </lineage>
</organism>
<evidence type="ECO:0000256" key="7">
    <source>
        <dbReference type="ARBA" id="ARBA00022723"/>
    </source>
</evidence>
<dbReference type="EMBL" id="CABVLU010000001">
    <property type="protein sequence ID" value="VVT46326.1"/>
    <property type="molecule type" value="Genomic_DNA"/>
</dbReference>
<dbReference type="Pfam" id="PF08746">
    <property type="entry name" value="zf-RING-like"/>
    <property type="match status" value="1"/>
</dbReference>
<evidence type="ECO:0000256" key="10">
    <source>
        <dbReference type="ARBA" id="ARBA00022786"/>
    </source>
</evidence>
<evidence type="ECO:0000259" key="16">
    <source>
        <dbReference type="Pfam" id="PF08746"/>
    </source>
</evidence>
<comment type="similarity">
    <text evidence="3 15">Belongs to the NSE1 family.</text>
</comment>
<keyword evidence="8 15" id="KW-0227">DNA damage</keyword>
<comment type="subcellular location">
    <subcellularLocation>
        <location evidence="2 15">Nucleus</location>
    </subcellularLocation>
</comment>
<evidence type="ECO:0000256" key="3">
    <source>
        <dbReference type="ARBA" id="ARBA00010258"/>
    </source>
</evidence>
<dbReference type="InterPro" id="IPR013083">
    <property type="entry name" value="Znf_RING/FYVE/PHD"/>
</dbReference>
<dbReference type="GO" id="GO:0005634">
    <property type="term" value="C:nucleus"/>
    <property type="evidence" value="ECO:0007669"/>
    <property type="project" value="UniProtKB-SubCell"/>
</dbReference>
<dbReference type="OrthoDB" id="185455at2759"/>
<keyword evidence="9 15" id="KW-0863">Zinc-finger</keyword>
<dbReference type="Gene3D" id="1.10.10.10">
    <property type="entry name" value="Winged helix-like DNA-binding domain superfamily/Winged helix DNA-binding domain"/>
    <property type="match status" value="1"/>
</dbReference>
<dbReference type="PANTHER" id="PTHR20973:SF0">
    <property type="entry name" value="NON-STRUCTURAL MAINTENANCE OF CHROMOSOMES ELEMENT 1 HOMOLOG"/>
    <property type="match status" value="1"/>
</dbReference>
<keyword evidence="10 15" id="KW-0833">Ubl conjugation pathway</keyword>
<dbReference type="InterPro" id="IPR036388">
    <property type="entry name" value="WH-like_DNA-bd_sf"/>
</dbReference>